<accession>A0A811U226</accession>
<evidence type="ECO:0000256" key="6">
    <source>
        <dbReference type="ARBA" id="ARBA00022786"/>
    </source>
</evidence>
<organism evidence="9 10">
    <name type="scientific">Ceratitis capitata</name>
    <name type="common">Mediterranean fruit fly</name>
    <name type="synonym">Tephritis capitata</name>
    <dbReference type="NCBI Taxonomy" id="7213"/>
    <lineage>
        <taxon>Eukaryota</taxon>
        <taxon>Metazoa</taxon>
        <taxon>Ecdysozoa</taxon>
        <taxon>Arthropoda</taxon>
        <taxon>Hexapoda</taxon>
        <taxon>Insecta</taxon>
        <taxon>Pterygota</taxon>
        <taxon>Neoptera</taxon>
        <taxon>Endopterygota</taxon>
        <taxon>Diptera</taxon>
        <taxon>Brachycera</taxon>
        <taxon>Muscomorpha</taxon>
        <taxon>Tephritoidea</taxon>
        <taxon>Tephritidae</taxon>
        <taxon>Ceratitis</taxon>
        <taxon>Ceratitis</taxon>
    </lineage>
</organism>
<evidence type="ECO:0000256" key="7">
    <source>
        <dbReference type="ARBA" id="ARBA00022833"/>
    </source>
</evidence>
<gene>
    <name evidence="9" type="ORF">CCAP1982_LOCUS244</name>
</gene>
<protein>
    <recommendedName>
        <fullName evidence="2">RING-type E3 ubiquitin transferase</fullName>
        <ecNumber evidence="2">2.3.2.27</ecNumber>
    </recommendedName>
</protein>
<comment type="caution">
    <text evidence="9">The sequence shown here is derived from an EMBL/GenBank/DDBJ whole genome shotgun (WGS) entry which is preliminary data.</text>
</comment>
<evidence type="ECO:0000256" key="4">
    <source>
        <dbReference type="ARBA" id="ARBA00022723"/>
    </source>
</evidence>
<dbReference type="EMBL" id="CAJHJT010000001">
    <property type="protein sequence ID" value="CAD6991315.1"/>
    <property type="molecule type" value="Genomic_DNA"/>
</dbReference>
<dbReference type="Proteomes" id="UP000606786">
    <property type="component" value="Unassembled WGS sequence"/>
</dbReference>
<comment type="catalytic activity">
    <reaction evidence="1">
        <text>S-ubiquitinyl-[E2 ubiquitin-conjugating enzyme]-L-cysteine + [acceptor protein]-L-lysine = [E2 ubiquitin-conjugating enzyme]-L-cysteine + N(6)-ubiquitinyl-[acceptor protein]-L-lysine.</text>
        <dbReference type="EC" id="2.3.2.27"/>
    </reaction>
</comment>
<dbReference type="Pfam" id="PF14369">
    <property type="entry name" value="Zn_ribbon_19"/>
    <property type="match status" value="1"/>
</dbReference>
<name>A0A811U226_CERCA</name>
<dbReference type="OrthoDB" id="8062037at2759"/>
<dbReference type="SUPFAM" id="SSF57903">
    <property type="entry name" value="FYVE/PHD zinc finger"/>
    <property type="match status" value="1"/>
</dbReference>
<keyword evidence="10" id="KW-1185">Reference proteome</keyword>
<dbReference type="GO" id="GO:0008270">
    <property type="term" value="F:zinc ion binding"/>
    <property type="evidence" value="ECO:0007669"/>
    <property type="project" value="UniProtKB-KW"/>
</dbReference>
<evidence type="ECO:0000256" key="5">
    <source>
        <dbReference type="ARBA" id="ARBA00022771"/>
    </source>
</evidence>
<dbReference type="GO" id="GO:0061630">
    <property type="term" value="F:ubiquitin protein ligase activity"/>
    <property type="evidence" value="ECO:0007669"/>
    <property type="project" value="UniProtKB-EC"/>
</dbReference>
<dbReference type="InterPro" id="IPR039525">
    <property type="entry name" value="RNF126-like_zinc-ribbon"/>
</dbReference>
<proteinExistence type="predicted"/>
<evidence type="ECO:0000313" key="10">
    <source>
        <dbReference type="Proteomes" id="UP000606786"/>
    </source>
</evidence>
<sequence length="73" mass="8080">MAEAVVDERTPLPTRFYCHMCSMEVNIPNTDFTCPHCSGGFVESCQQLQILLVEVAVRLVSQTVAATMSSEEK</sequence>
<evidence type="ECO:0000259" key="8">
    <source>
        <dbReference type="Pfam" id="PF14369"/>
    </source>
</evidence>
<keyword evidence="5" id="KW-0863">Zinc-finger</keyword>
<reference evidence="9" key="1">
    <citation type="submission" date="2020-11" db="EMBL/GenBank/DDBJ databases">
        <authorList>
            <person name="Whitehead M."/>
        </authorList>
    </citation>
    <scope>NUCLEOTIDE SEQUENCE</scope>
    <source>
        <strain evidence="9">EGII</strain>
    </source>
</reference>
<keyword evidence="6" id="KW-0833">Ubl conjugation pathway</keyword>
<evidence type="ECO:0000313" key="9">
    <source>
        <dbReference type="EMBL" id="CAD6991315.1"/>
    </source>
</evidence>
<evidence type="ECO:0000256" key="2">
    <source>
        <dbReference type="ARBA" id="ARBA00012483"/>
    </source>
</evidence>
<keyword evidence="7" id="KW-0862">Zinc</keyword>
<dbReference type="AlphaFoldDB" id="A0A811U226"/>
<keyword evidence="4" id="KW-0479">Metal-binding</keyword>
<feature type="domain" description="E3 ubiquitin-protein ligase RNF126-like zinc-ribbon" evidence="8">
    <location>
        <begin position="14"/>
        <end position="43"/>
    </location>
</feature>
<dbReference type="EC" id="2.3.2.27" evidence="2"/>
<evidence type="ECO:0000256" key="1">
    <source>
        <dbReference type="ARBA" id="ARBA00000900"/>
    </source>
</evidence>
<keyword evidence="3" id="KW-0808">Transferase</keyword>
<evidence type="ECO:0000256" key="3">
    <source>
        <dbReference type="ARBA" id="ARBA00022679"/>
    </source>
</evidence>
<dbReference type="InterPro" id="IPR011011">
    <property type="entry name" value="Znf_FYVE_PHD"/>
</dbReference>